<dbReference type="RefSeq" id="XP_013310381.1">
    <property type="nucleotide sequence ID" value="XM_013454927.1"/>
</dbReference>
<keyword evidence="2" id="KW-0812">Transmembrane</keyword>
<evidence type="ECO:0000256" key="1">
    <source>
        <dbReference type="SAM" id="MobiDB-lite"/>
    </source>
</evidence>
<name>A0A0D2CIS0_9EURO</name>
<keyword evidence="2" id="KW-0472">Membrane</keyword>
<dbReference type="OrthoDB" id="4158812at2759"/>
<protein>
    <submittedName>
        <fullName evidence="3">Uncharacterized protein</fullName>
    </submittedName>
</protein>
<feature type="compositionally biased region" description="Acidic residues" evidence="1">
    <location>
        <begin position="61"/>
        <end position="76"/>
    </location>
</feature>
<evidence type="ECO:0000256" key="2">
    <source>
        <dbReference type="SAM" id="Phobius"/>
    </source>
</evidence>
<gene>
    <name evidence="3" type="ORF">PV05_11443</name>
</gene>
<feature type="region of interest" description="Disordered" evidence="1">
    <location>
        <begin position="152"/>
        <end position="179"/>
    </location>
</feature>
<feature type="region of interest" description="Disordered" evidence="1">
    <location>
        <begin position="51"/>
        <end position="92"/>
    </location>
</feature>
<evidence type="ECO:0000313" key="4">
    <source>
        <dbReference type="Proteomes" id="UP000054342"/>
    </source>
</evidence>
<dbReference type="AlphaFoldDB" id="A0A0D2CIS0"/>
<sequence>MDEDIILGICLLVAFLSVLTSPLWITACIAAAATRKWSKEKTRRAHNGIDSVEADRLVEPSESENEEDFLDSEDEDYYRAKRDRKREERQEREADLLLGTRAKFFKEWKKCWKTGDKTQLAKERELKEQDERRKIAMEAVREYLRIQRRKARMTGTKSEAGVGLPSYGNAVAEGAGTKE</sequence>
<proteinExistence type="predicted"/>
<dbReference type="GeneID" id="25333351"/>
<organism evidence="3 4">
    <name type="scientific">Exophiala xenobiotica</name>
    <dbReference type="NCBI Taxonomy" id="348802"/>
    <lineage>
        <taxon>Eukaryota</taxon>
        <taxon>Fungi</taxon>
        <taxon>Dikarya</taxon>
        <taxon>Ascomycota</taxon>
        <taxon>Pezizomycotina</taxon>
        <taxon>Eurotiomycetes</taxon>
        <taxon>Chaetothyriomycetidae</taxon>
        <taxon>Chaetothyriales</taxon>
        <taxon>Herpotrichiellaceae</taxon>
        <taxon>Exophiala</taxon>
    </lineage>
</organism>
<feature type="transmembrane region" description="Helical" evidence="2">
    <location>
        <begin position="6"/>
        <end position="34"/>
    </location>
</feature>
<dbReference type="EMBL" id="KN847323">
    <property type="protein sequence ID" value="KIW49797.1"/>
    <property type="molecule type" value="Genomic_DNA"/>
</dbReference>
<keyword evidence="2" id="KW-1133">Transmembrane helix</keyword>
<accession>A0A0D2CIS0</accession>
<dbReference type="Proteomes" id="UP000054342">
    <property type="component" value="Unassembled WGS sequence"/>
</dbReference>
<reference evidence="3 4" key="1">
    <citation type="submission" date="2015-01" db="EMBL/GenBank/DDBJ databases">
        <title>The Genome Sequence of Exophiala xenobiotica CBS118157.</title>
        <authorList>
            <consortium name="The Broad Institute Genomics Platform"/>
            <person name="Cuomo C."/>
            <person name="de Hoog S."/>
            <person name="Gorbushina A."/>
            <person name="Stielow B."/>
            <person name="Teixiera M."/>
            <person name="Abouelleil A."/>
            <person name="Chapman S.B."/>
            <person name="Priest M."/>
            <person name="Young S.K."/>
            <person name="Wortman J."/>
            <person name="Nusbaum C."/>
            <person name="Birren B."/>
        </authorList>
    </citation>
    <scope>NUCLEOTIDE SEQUENCE [LARGE SCALE GENOMIC DNA]</scope>
    <source>
        <strain evidence="3 4">CBS 118157</strain>
    </source>
</reference>
<dbReference type="HOGENOM" id="CLU_1503457_0_0_1"/>
<evidence type="ECO:0000313" key="3">
    <source>
        <dbReference type="EMBL" id="KIW49797.1"/>
    </source>
</evidence>
<feature type="compositionally biased region" description="Basic and acidic residues" evidence="1">
    <location>
        <begin position="77"/>
        <end position="92"/>
    </location>
</feature>
<keyword evidence="4" id="KW-1185">Reference proteome</keyword>